<keyword evidence="2" id="KW-1185">Reference proteome</keyword>
<comment type="caution">
    <text evidence="1">The sequence shown here is derived from an EMBL/GenBank/DDBJ whole genome shotgun (WGS) entry which is preliminary data.</text>
</comment>
<accession>A0AC61RTX1</accession>
<name>A0AC61RTX1_9FIRM</name>
<evidence type="ECO:0000313" key="2">
    <source>
        <dbReference type="Proteomes" id="UP000304953"/>
    </source>
</evidence>
<proteinExistence type="predicted"/>
<evidence type="ECO:0000313" key="1">
    <source>
        <dbReference type="EMBL" id="TGY95317.1"/>
    </source>
</evidence>
<reference evidence="1" key="1">
    <citation type="submission" date="2019-04" db="EMBL/GenBank/DDBJ databases">
        <title>Microbes associate with the intestines of laboratory mice.</title>
        <authorList>
            <person name="Navarre W."/>
            <person name="Wong E."/>
            <person name="Huang K."/>
            <person name="Tropini C."/>
            <person name="Ng K."/>
            <person name="Yu B."/>
        </authorList>
    </citation>
    <scope>NUCLEOTIDE SEQUENCE</scope>
    <source>
        <strain evidence="1">NM01_1-7b</strain>
    </source>
</reference>
<dbReference type="Proteomes" id="UP000304953">
    <property type="component" value="Unassembled WGS sequence"/>
</dbReference>
<gene>
    <name evidence="1" type="ORF">E5329_15560</name>
</gene>
<sequence>MDEKSILRKLRNRDEKAFEEIIDLYSAYITAIVRNLLSSKGTKEDVEEVVADTFIALWNTAERINYEAYSSIKAYIAVIARNKAKDWLRAAKVQNLQLMDDILIIDNSIEQLIVQREQQRIIAKILKQLKPSDWKIFVAYYYQYKKVDEIAQELQMNPQTVKTRLRRGREVLKKFLIKEGYGSNED</sequence>
<dbReference type="EMBL" id="SRYA01000031">
    <property type="protein sequence ID" value="TGY95317.1"/>
    <property type="molecule type" value="Genomic_DNA"/>
</dbReference>
<organism evidence="1 2">
    <name type="scientific">Petralouisia muris</name>
    <dbReference type="NCBI Taxonomy" id="3032872"/>
    <lineage>
        <taxon>Bacteria</taxon>
        <taxon>Bacillati</taxon>
        <taxon>Bacillota</taxon>
        <taxon>Clostridia</taxon>
        <taxon>Lachnospirales</taxon>
        <taxon>Lachnospiraceae</taxon>
        <taxon>Petralouisia</taxon>
    </lineage>
</organism>
<protein>
    <submittedName>
        <fullName evidence="1">Sigma-70 family RNA polymerase sigma factor</fullName>
    </submittedName>
</protein>